<comment type="similarity">
    <text evidence="2 8">Belongs to the metallo-dependent hydrolases superfamily. ATZ/TRZ family.</text>
</comment>
<dbReference type="InterPro" id="IPR014311">
    <property type="entry name" value="Guanine_deaminase"/>
</dbReference>
<dbReference type="Proteomes" id="UP000198703">
    <property type="component" value="Unassembled WGS sequence"/>
</dbReference>
<evidence type="ECO:0000256" key="4">
    <source>
        <dbReference type="ARBA" id="ARBA00022723"/>
    </source>
</evidence>
<dbReference type="GO" id="GO:0005829">
    <property type="term" value="C:cytosol"/>
    <property type="evidence" value="ECO:0007669"/>
    <property type="project" value="TreeGrafter"/>
</dbReference>
<dbReference type="UniPathway" id="UPA00603">
    <property type="reaction ID" value="UER00660"/>
</dbReference>
<comment type="cofactor">
    <cofactor evidence="8">
        <name>Zn(2+)</name>
        <dbReference type="ChEBI" id="CHEBI:29105"/>
    </cofactor>
    <text evidence="8">Binds 1 zinc ion per subunit.</text>
</comment>
<dbReference type="EC" id="3.5.4.3" evidence="3 7"/>
<dbReference type="PANTHER" id="PTHR11271">
    <property type="entry name" value="GUANINE DEAMINASE"/>
    <property type="match status" value="1"/>
</dbReference>
<reference evidence="10 11" key="1">
    <citation type="submission" date="2016-10" db="EMBL/GenBank/DDBJ databases">
        <authorList>
            <person name="de Groot N.N."/>
        </authorList>
    </citation>
    <scope>NUCLEOTIDE SEQUENCE [LARGE SCALE GENOMIC DNA]</scope>
    <source>
        <strain evidence="10 11">DSM 15345</strain>
    </source>
</reference>
<dbReference type="GO" id="GO:0008270">
    <property type="term" value="F:zinc ion binding"/>
    <property type="evidence" value="ECO:0007669"/>
    <property type="project" value="UniProtKB-UniRule"/>
</dbReference>
<evidence type="ECO:0000256" key="1">
    <source>
        <dbReference type="ARBA" id="ARBA00004984"/>
    </source>
</evidence>
<dbReference type="InterPro" id="IPR006680">
    <property type="entry name" value="Amidohydro-rel"/>
</dbReference>
<dbReference type="Gene3D" id="2.30.40.10">
    <property type="entry name" value="Urease, subunit C, domain 1"/>
    <property type="match status" value="1"/>
</dbReference>
<dbReference type="InterPro" id="IPR032466">
    <property type="entry name" value="Metal_Hydrolase"/>
</dbReference>
<organism evidence="10 11">
    <name type="scientific">Rubrimonas cliftonensis</name>
    <dbReference type="NCBI Taxonomy" id="89524"/>
    <lineage>
        <taxon>Bacteria</taxon>
        <taxon>Pseudomonadati</taxon>
        <taxon>Pseudomonadota</taxon>
        <taxon>Alphaproteobacteria</taxon>
        <taxon>Rhodobacterales</taxon>
        <taxon>Paracoccaceae</taxon>
        <taxon>Rubrimonas</taxon>
    </lineage>
</organism>
<name>A0A1H3YW22_9RHOB</name>
<evidence type="ECO:0000256" key="8">
    <source>
        <dbReference type="RuleBase" id="RU366009"/>
    </source>
</evidence>
<evidence type="ECO:0000256" key="6">
    <source>
        <dbReference type="ARBA" id="ARBA00022833"/>
    </source>
</evidence>
<evidence type="ECO:0000313" key="11">
    <source>
        <dbReference type="Proteomes" id="UP000198703"/>
    </source>
</evidence>
<dbReference type="InterPro" id="IPR051607">
    <property type="entry name" value="Metallo-dep_hydrolases"/>
</dbReference>
<dbReference type="Gene3D" id="3.20.20.140">
    <property type="entry name" value="Metal-dependent hydrolases"/>
    <property type="match status" value="1"/>
</dbReference>
<accession>A0A1H3YW22</accession>
<proteinExistence type="inferred from homology"/>
<keyword evidence="5 8" id="KW-0378">Hydrolase</keyword>
<dbReference type="Pfam" id="PF01979">
    <property type="entry name" value="Amidohydro_1"/>
    <property type="match status" value="1"/>
</dbReference>
<dbReference type="GO" id="GO:0008892">
    <property type="term" value="F:guanine deaminase activity"/>
    <property type="evidence" value="ECO:0007669"/>
    <property type="project" value="UniProtKB-UniRule"/>
</dbReference>
<gene>
    <name evidence="10" type="ORF">SAMN05444370_103263</name>
</gene>
<sequence>MSAAARLLRGTVVSFRPGEDPAPDVREDGAVVLRDGLIEAVGDWAEIGPRAAAAGLPSDDWRGKLILPGFVDPHIHFPQAQATAVHAEALLDWLARGAFPEEARFADPEHGRAIAPRFFDALIAHGTTTACAFCTSHPASVEAFFAEALRREMRMLGGKVLMDRGAPDALLDTPERAHDETEALIARWRGRGRLGYAVAPRFALTSTPAQLEVAGALVAAHPDCLVQTHLSENRAEIAEAARLFPEARDYTDVYARFGLLGPRSLMGHCIHLSDREAAAMAEAGAVAVWCPTSNLFLGSGLFDRARLSAAGVRVAVATDIGGGTAWGLPSTLGAAHSVTQLLGQRLHPFEAFRLATLGGAEALGLADRIGRVAPGFEADLVVLDPAATPQARLRAERAETLADRLFLVSTLGDDRTVAETYVAGAPRKRRAAA</sequence>
<dbReference type="RefSeq" id="WP_217632111.1">
    <property type="nucleotide sequence ID" value="NZ_FNQM01000003.1"/>
</dbReference>
<comment type="function">
    <text evidence="8">Catalyzes the hydrolytic deamination of guanine, producing xanthine and ammonia.</text>
</comment>
<dbReference type="GO" id="GO:0006147">
    <property type="term" value="P:guanine catabolic process"/>
    <property type="evidence" value="ECO:0007669"/>
    <property type="project" value="UniProtKB-UniRule"/>
</dbReference>
<dbReference type="NCBIfam" id="TIGR02967">
    <property type="entry name" value="guan_deamin"/>
    <property type="match status" value="1"/>
</dbReference>
<keyword evidence="11" id="KW-1185">Reference proteome</keyword>
<evidence type="ECO:0000256" key="7">
    <source>
        <dbReference type="NCBIfam" id="TIGR02967"/>
    </source>
</evidence>
<keyword evidence="4 8" id="KW-0479">Metal-binding</keyword>
<protein>
    <recommendedName>
        <fullName evidence="3 7">Guanine deaminase</fullName>
        <shortName evidence="8">Guanase</shortName>
        <ecNumber evidence="3 7">3.5.4.3</ecNumber>
    </recommendedName>
    <alternativeName>
        <fullName evidence="8">Guanine aminohydrolase</fullName>
    </alternativeName>
</protein>
<dbReference type="EMBL" id="FNQM01000003">
    <property type="protein sequence ID" value="SEA15391.1"/>
    <property type="molecule type" value="Genomic_DNA"/>
</dbReference>
<dbReference type="SUPFAM" id="SSF51556">
    <property type="entry name" value="Metallo-dependent hydrolases"/>
    <property type="match status" value="1"/>
</dbReference>
<evidence type="ECO:0000256" key="2">
    <source>
        <dbReference type="ARBA" id="ARBA00006745"/>
    </source>
</evidence>
<feature type="domain" description="Amidohydrolase-related" evidence="9">
    <location>
        <begin position="66"/>
        <end position="424"/>
    </location>
</feature>
<evidence type="ECO:0000313" key="10">
    <source>
        <dbReference type="EMBL" id="SEA15391.1"/>
    </source>
</evidence>
<comment type="pathway">
    <text evidence="1 8">Purine metabolism; guanine degradation; xanthine from guanine: step 1/1.</text>
</comment>
<dbReference type="SUPFAM" id="SSF51338">
    <property type="entry name" value="Composite domain of metallo-dependent hydrolases"/>
    <property type="match status" value="2"/>
</dbReference>
<dbReference type="STRING" id="89524.SAMN05444370_103263"/>
<dbReference type="AlphaFoldDB" id="A0A1H3YW22"/>
<evidence type="ECO:0000256" key="3">
    <source>
        <dbReference type="ARBA" id="ARBA00012781"/>
    </source>
</evidence>
<dbReference type="PANTHER" id="PTHR11271:SF6">
    <property type="entry name" value="GUANINE DEAMINASE"/>
    <property type="match status" value="1"/>
</dbReference>
<keyword evidence="6 8" id="KW-0862">Zinc</keyword>
<evidence type="ECO:0000259" key="9">
    <source>
        <dbReference type="Pfam" id="PF01979"/>
    </source>
</evidence>
<evidence type="ECO:0000256" key="5">
    <source>
        <dbReference type="ARBA" id="ARBA00022801"/>
    </source>
</evidence>
<comment type="catalytic activity">
    <reaction evidence="8">
        <text>guanine + H2O + H(+) = xanthine + NH4(+)</text>
        <dbReference type="Rhea" id="RHEA:14665"/>
        <dbReference type="ChEBI" id="CHEBI:15377"/>
        <dbReference type="ChEBI" id="CHEBI:15378"/>
        <dbReference type="ChEBI" id="CHEBI:16235"/>
        <dbReference type="ChEBI" id="CHEBI:17712"/>
        <dbReference type="ChEBI" id="CHEBI:28938"/>
        <dbReference type="EC" id="3.5.4.3"/>
    </reaction>
</comment>
<dbReference type="InterPro" id="IPR011059">
    <property type="entry name" value="Metal-dep_hydrolase_composite"/>
</dbReference>
<dbReference type="NCBIfam" id="NF006679">
    <property type="entry name" value="PRK09228.1"/>
    <property type="match status" value="1"/>
</dbReference>